<feature type="compositionally biased region" description="Low complexity" evidence="1">
    <location>
        <begin position="183"/>
        <end position="239"/>
    </location>
</feature>
<evidence type="ECO:0000313" key="3">
    <source>
        <dbReference type="EMBL" id="CAH1274931.1"/>
    </source>
</evidence>
<accession>A0A9P0GX75</accession>
<dbReference type="EMBL" id="OU898278">
    <property type="protein sequence ID" value="CAH1274931.1"/>
    <property type="molecule type" value="Genomic_DNA"/>
</dbReference>
<proteinExistence type="predicted"/>
<sequence>MNLFQFAIFLGYFSIGYCYTKYGRSCKDIGCPSSQECVMATDPCSYYHRQGECGSYPTCQRVSSGPRTCATYVCPPTKVCKMDGDTPKCVDDVGKVGHVGYDTSGNTNYLSQSGNTGHNGNLYPNLPRGETTPRSNINRPVSSGGYQGGQVGSGYPGGQVGSGYPGGQVGSGYPGGQVGSGYPGYTQQGSYPRQGYPQQGYPQQGYPQQGNYPQGYPQQGYPQSGYPQGYPQQGNYPRQTVYPQQSGYPQQGAYPGYNQGNQRQTGYQQYGGYTQTSKPSSGTSISDKITNGLKSIGGFFNKLRVN</sequence>
<evidence type="ECO:0000313" key="4">
    <source>
        <dbReference type="Proteomes" id="UP001153709"/>
    </source>
</evidence>
<feature type="compositionally biased region" description="Polar residues" evidence="1">
    <location>
        <begin position="107"/>
        <end position="119"/>
    </location>
</feature>
<dbReference type="Proteomes" id="UP001153709">
    <property type="component" value="Chromosome 3"/>
</dbReference>
<feature type="region of interest" description="Disordered" evidence="1">
    <location>
        <begin position="107"/>
        <end position="286"/>
    </location>
</feature>
<dbReference type="PANTHER" id="PTHR39956:SF1">
    <property type="entry name" value="GH09530P-RELATED"/>
    <property type="match status" value="1"/>
</dbReference>
<reference evidence="3" key="1">
    <citation type="submission" date="2022-01" db="EMBL/GenBank/DDBJ databases">
        <authorList>
            <person name="King R."/>
        </authorList>
    </citation>
    <scope>NUCLEOTIDE SEQUENCE</scope>
</reference>
<feature type="compositionally biased region" description="Polar residues" evidence="1">
    <location>
        <begin position="277"/>
        <end position="286"/>
    </location>
</feature>
<organism evidence="3 4">
    <name type="scientific">Diabrotica balteata</name>
    <name type="common">Banded cucumber beetle</name>
    <dbReference type="NCBI Taxonomy" id="107213"/>
    <lineage>
        <taxon>Eukaryota</taxon>
        <taxon>Metazoa</taxon>
        <taxon>Ecdysozoa</taxon>
        <taxon>Arthropoda</taxon>
        <taxon>Hexapoda</taxon>
        <taxon>Insecta</taxon>
        <taxon>Pterygota</taxon>
        <taxon>Neoptera</taxon>
        <taxon>Endopterygota</taxon>
        <taxon>Coleoptera</taxon>
        <taxon>Polyphaga</taxon>
        <taxon>Cucujiformia</taxon>
        <taxon>Chrysomeloidea</taxon>
        <taxon>Chrysomelidae</taxon>
        <taxon>Galerucinae</taxon>
        <taxon>Diabroticina</taxon>
        <taxon>Diabroticites</taxon>
        <taxon>Diabrotica</taxon>
    </lineage>
</organism>
<dbReference type="OrthoDB" id="8122555at2759"/>
<name>A0A9P0GX75_DIABA</name>
<dbReference type="AlphaFoldDB" id="A0A9P0GX75"/>
<dbReference type="PANTHER" id="PTHR39956">
    <property type="entry name" value="GH09530P-RELATED"/>
    <property type="match status" value="1"/>
</dbReference>
<keyword evidence="4" id="KW-1185">Reference proteome</keyword>
<feature type="signal peptide" evidence="2">
    <location>
        <begin position="1"/>
        <end position="18"/>
    </location>
</feature>
<feature type="compositionally biased region" description="Gly residues" evidence="1">
    <location>
        <begin position="145"/>
        <end position="182"/>
    </location>
</feature>
<protein>
    <submittedName>
        <fullName evidence="3">Uncharacterized protein</fullName>
    </submittedName>
</protein>
<evidence type="ECO:0000256" key="2">
    <source>
        <dbReference type="SAM" id="SignalP"/>
    </source>
</evidence>
<keyword evidence="2" id="KW-0732">Signal</keyword>
<evidence type="ECO:0000256" key="1">
    <source>
        <dbReference type="SAM" id="MobiDB-lite"/>
    </source>
</evidence>
<feature type="compositionally biased region" description="Low complexity" evidence="1">
    <location>
        <begin position="256"/>
        <end position="276"/>
    </location>
</feature>
<gene>
    <name evidence="3" type="ORF">DIABBA_LOCUS4398</name>
</gene>
<feature type="chain" id="PRO_5040196999" evidence="2">
    <location>
        <begin position="19"/>
        <end position="306"/>
    </location>
</feature>